<dbReference type="EMBL" id="CP015108">
    <property type="protein sequence ID" value="ARF14775.1"/>
    <property type="molecule type" value="Genomic_DNA"/>
</dbReference>
<feature type="transmembrane region" description="Helical" evidence="1">
    <location>
        <begin position="20"/>
        <end position="39"/>
    </location>
</feature>
<evidence type="ECO:0000313" key="2">
    <source>
        <dbReference type="EMBL" id="ARF14775.1"/>
    </source>
</evidence>
<feature type="transmembrane region" description="Helical" evidence="1">
    <location>
        <begin position="45"/>
        <end position="66"/>
    </location>
</feature>
<dbReference type="Proteomes" id="UP000192486">
    <property type="component" value="Chromosome"/>
</dbReference>
<feature type="transmembrane region" description="Helical" evidence="1">
    <location>
        <begin position="127"/>
        <end position="148"/>
    </location>
</feature>
<protein>
    <submittedName>
        <fullName evidence="2">Uncharacterized protein</fullName>
    </submittedName>
</protein>
<keyword evidence="1" id="KW-0812">Transmembrane</keyword>
<name>A0ABN4YV26_SPOUR</name>
<keyword evidence="1" id="KW-1133">Transmembrane helix</keyword>
<dbReference type="RefSeq" id="WP_029053531.1">
    <property type="nucleotide sequence ID" value="NZ_CP015108.1"/>
</dbReference>
<keyword evidence="1" id="KW-0472">Membrane</keyword>
<gene>
    <name evidence="2" type="ORF">SporoS204_11815</name>
</gene>
<proteinExistence type="predicted"/>
<feature type="transmembrane region" description="Helical" evidence="1">
    <location>
        <begin position="97"/>
        <end position="115"/>
    </location>
</feature>
<organism evidence="2 3">
    <name type="scientific">Sporosarcina ureae</name>
    <dbReference type="NCBI Taxonomy" id="1571"/>
    <lineage>
        <taxon>Bacteria</taxon>
        <taxon>Bacillati</taxon>
        <taxon>Bacillota</taxon>
        <taxon>Bacilli</taxon>
        <taxon>Bacillales</taxon>
        <taxon>Caryophanaceae</taxon>
        <taxon>Sporosarcina</taxon>
    </lineage>
</organism>
<sequence>MEEIVWDIQEIKRLKKKGLVEYNLGMLLILLISALYINMGWPVSVFFGIACLVIWFFTAHSLYILITGKTTGTKTNKLVQAFDRDRSGGRRWKRLKIVEVILFSVLSVVCTLLVFPIDIDSEPLQFMYIWALLGAWFGANVGSIIRIISLE</sequence>
<evidence type="ECO:0000313" key="3">
    <source>
        <dbReference type="Proteomes" id="UP000192486"/>
    </source>
</evidence>
<reference evidence="2 3" key="1">
    <citation type="submission" date="2016-04" db="EMBL/GenBank/DDBJ databases">
        <title>Comparative Genomics and Epigenetics of Sporosarcina ureae.</title>
        <authorList>
            <person name="Oliver A.S."/>
            <person name="Cooper K.K."/>
        </authorList>
    </citation>
    <scope>NUCLEOTIDE SEQUENCE [LARGE SCALE GENOMIC DNA]</scope>
    <source>
        <strain evidence="2 3">S204</strain>
    </source>
</reference>
<accession>A0ABN4YV26</accession>
<evidence type="ECO:0000256" key="1">
    <source>
        <dbReference type="SAM" id="Phobius"/>
    </source>
</evidence>
<keyword evidence="3" id="KW-1185">Reference proteome</keyword>